<feature type="region of interest" description="Disordered" evidence="1">
    <location>
        <begin position="589"/>
        <end position="608"/>
    </location>
</feature>
<dbReference type="SMART" id="SM00567">
    <property type="entry name" value="EZ_HEAT"/>
    <property type="match status" value="4"/>
</dbReference>
<dbReference type="SUPFAM" id="SSF63829">
    <property type="entry name" value="Calcium-dependent phosphotriesterase"/>
    <property type="match status" value="1"/>
</dbReference>
<dbReference type="SUPFAM" id="SSF46626">
    <property type="entry name" value="Cytochrome c"/>
    <property type="match status" value="1"/>
</dbReference>
<dbReference type="PANTHER" id="PTHR33546">
    <property type="entry name" value="LARGE, MULTIFUNCTIONAL SECRETED PROTEIN-RELATED"/>
    <property type="match status" value="1"/>
</dbReference>
<dbReference type="SUPFAM" id="SSF48371">
    <property type="entry name" value="ARM repeat"/>
    <property type="match status" value="2"/>
</dbReference>
<dbReference type="RefSeq" id="WP_330929534.1">
    <property type="nucleotide sequence ID" value="NZ_CP119075.1"/>
</dbReference>
<gene>
    <name evidence="2" type="ORF">PXH66_22655</name>
</gene>
<dbReference type="Gene3D" id="1.25.10.10">
    <property type="entry name" value="Leucine-rich Repeat Variant"/>
    <property type="match status" value="1"/>
</dbReference>
<proteinExistence type="predicted"/>
<dbReference type="InterPro" id="IPR016024">
    <property type="entry name" value="ARM-type_fold"/>
</dbReference>
<dbReference type="AlphaFoldDB" id="A0AAF0CN76"/>
<dbReference type="EMBL" id="CP119075">
    <property type="protein sequence ID" value="WED65148.1"/>
    <property type="molecule type" value="Genomic_DNA"/>
</dbReference>
<keyword evidence="3" id="KW-1185">Reference proteome</keyword>
<dbReference type="InterPro" id="IPR011989">
    <property type="entry name" value="ARM-like"/>
</dbReference>
<name>A0AAF0CN76_9BACT</name>
<dbReference type="Proteomes" id="UP001218638">
    <property type="component" value="Chromosome"/>
</dbReference>
<reference evidence="2" key="1">
    <citation type="submission" date="2023-03" db="EMBL/GenBank/DDBJ databases">
        <title>Lomoglobus Profundus gen. nov., sp. nov., a novel member of the phylum Verrucomicrobia, isolated from deep-marine sediment of South China Sea.</title>
        <authorList>
            <person name="Ahmad T."/>
            <person name="Ishaq S.E."/>
            <person name="Wang F."/>
        </authorList>
    </citation>
    <scope>NUCLEOTIDE SEQUENCE</scope>
    <source>
        <strain evidence="2">LMO-M01</strain>
    </source>
</reference>
<evidence type="ECO:0000256" key="1">
    <source>
        <dbReference type="SAM" id="MobiDB-lite"/>
    </source>
</evidence>
<evidence type="ECO:0000313" key="2">
    <source>
        <dbReference type="EMBL" id="WED65148.1"/>
    </source>
</evidence>
<dbReference type="GO" id="GO:0009055">
    <property type="term" value="F:electron transfer activity"/>
    <property type="evidence" value="ECO:0007669"/>
    <property type="project" value="InterPro"/>
</dbReference>
<evidence type="ECO:0000313" key="3">
    <source>
        <dbReference type="Proteomes" id="UP001218638"/>
    </source>
</evidence>
<dbReference type="Pfam" id="PF13646">
    <property type="entry name" value="HEAT_2"/>
    <property type="match status" value="1"/>
</dbReference>
<dbReference type="Gene3D" id="2.120.10.30">
    <property type="entry name" value="TolB, C-terminal domain"/>
    <property type="match status" value="1"/>
</dbReference>
<dbReference type="InterPro" id="IPR004155">
    <property type="entry name" value="PBS_lyase_HEAT"/>
</dbReference>
<organism evidence="2 3">
    <name type="scientific">Synoicihabitans lomoniglobus</name>
    <dbReference type="NCBI Taxonomy" id="2909285"/>
    <lineage>
        <taxon>Bacteria</taxon>
        <taxon>Pseudomonadati</taxon>
        <taxon>Verrucomicrobiota</taxon>
        <taxon>Opitutia</taxon>
        <taxon>Opitutales</taxon>
        <taxon>Opitutaceae</taxon>
        <taxon>Synoicihabitans</taxon>
    </lineage>
</organism>
<sequence>MLPANPEAPRGHTVRLAPGLSVHSEPHSPAPEFDACSDAQSVWFSRDASLWQRSAEANQPTEILRISGSAPADVFPLLTGPVLGPDRLLYFATPPQAVRLTRADGFALELPPAGTVIRVRPDGSNPELVATGLRAPTALAFDGFGRLWVADQMASSAPTTHLVEIMEGTDYGWRSDQPSDLSESLRTSLTEFNLPAIGSLSGHVVGMTFQPGGGFTRNPTNADGPVLFVAFTHRLPGASGIDAYQLNGDGAILIGRPTPILRGVMPRALTFTPDGRLHVAGASPHSCISIASAEPAIATKPTLSLASAPLSELARLLRHRHPCQRSAAQHELSRRGHAALPTLRLIATDSTLSATPRFHALWAMAGCADEIAGALNDLPRLLRDQDLEIRAQAARLVGDQFRIEAYPALLPLLRDEDSDVVFFAAQSLGKLKRPEAASALIDLLHRNDNQDSRLRHAAVGALTRLNHPESLKLMVEAQSRAVRLGGALVLRRLRDPMLADLLDDFDPLVVRAAASAINDTAIDEALPALAATLFSAPLDDEALVVRAINAHFLLGAPENAAALAKFAGLPYVPARLRAEALEQLGRWATPPQRDRISGQPRTLAPRDPAPAKEAITGFLHQLSGNAPELVQIASIHAVATLHLGGTGHALWDVVYQSDHPVRTRIAALQALETTNDLRLEVAAQTAGRSHHPALRLAALPILARRHPGVSLPTIEFLVANGTLRERREAFAVLATMDDERADTLLHQALQEMLDGLQPAAAQVELLEAAAMRSDPEVLRLGAALEAELATRALPGGSVSAGRAIAEGDSVAACSSCHELSDTSDSNLFPVGGPARLAALPHHPLPGGTNLASELTLRQRRDVTAWLASLQANAPPAEAALVTHALTPSAPE</sequence>
<dbReference type="KEGG" id="slom:PXH66_22655"/>
<dbReference type="GO" id="GO:0020037">
    <property type="term" value="F:heme binding"/>
    <property type="evidence" value="ECO:0007669"/>
    <property type="project" value="InterPro"/>
</dbReference>
<protein>
    <submittedName>
        <fullName evidence="2">HEAT repeat domain-containing protein</fullName>
    </submittedName>
</protein>
<accession>A0AAF0CN76</accession>
<dbReference type="PANTHER" id="PTHR33546:SF1">
    <property type="entry name" value="LARGE, MULTIFUNCTIONAL SECRETED PROTEIN"/>
    <property type="match status" value="1"/>
</dbReference>
<dbReference type="InterPro" id="IPR036909">
    <property type="entry name" value="Cyt_c-like_dom_sf"/>
</dbReference>
<dbReference type="InterPro" id="IPR011042">
    <property type="entry name" value="6-blade_b-propeller_TolB-like"/>
</dbReference>
<feature type="region of interest" description="Disordered" evidence="1">
    <location>
        <begin position="1"/>
        <end position="31"/>
    </location>
</feature>